<dbReference type="AlphaFoldDB" id="A0A6A6G017"/>
<feature type="region of interest" description="Disordered" evidence="1">
    <location>
        <begin position="50"/>
        <end position="100"/>
    </location>
</feature>
<accession>A0A6A6G017</accession>
<evidence type="ECO:0000256" key="1">
    <source>
        <dbReference type="SAM" id="MobiDB-lite"/>
    </source>
</evidence>
<protein>
    <submittedName>
        <fullName evidence="2">Uncharacterized protein</fullName>
    </submittedName>
</protein>
<dbReference type="EMBL" id="ML992527">
    <property type="protein sequence ID" value="KAF2218838.1"/>
    <property type="molecule type" value="Genomic_DNA"/>
</dbReference>
<keyword evidence="3" id="KW-1185">Reference proteome</keyword>
<evidence type="ECO:0000313" key="3">
    <source>
        <dbReference type="Proteomes" id="UP000799538"/>
    </source>
</evidence>
<sequence length="137" mass="14772">MPVQKCNASKEPQIQPHLYNPTQPSANSHMPTLQMIHQIHDPLLMHLCPQPRMKSRLPPMRRQPNIIPDPVLPGQHEPRQPDPLQQDFGGEVVEGGGARGGGGGFQVEGVVVGVVFVFDDGGDGGGRVVVGIHGRDT</sequence>
<evidence type="ECO:0000313" key="2">
    <source>
        <dbReference type="EMBL" id="KAF2218838.1"/>
    </source>
</evidence>
<feature type="compositionally biased region" description="Polar residues" evidence="1">
    <location>
        <begin position="1"/>
        <end position="12"/>
    </location>
</feature>
<feature type="region of interest" description="Disordered" evidence="1">
    <location>
        <begin position="1"/>
        <end position="26"/>
    </location>
</feature>
<organism evidence="2 3">
    <name type="scientific">Elsinoe ampelina</name>
    <dbReference type="NCBI Taxonomy" id="302913"/>
    <lineage>
        <taxon>Eukaryota</taxon>
        <taxon>Fungi</taxon>
        <taxon>Dikarya</taxon>
        <taxon>Ascomycota</taxon>
        <taxon>Pezizomycotina</taxon>
        <taxon>Dothideomycetes</taxon>
        <taxon>Dothideomycetidae</taxon>
        <taxon>Myriangiales</taxon>
        <taxon>Elsinoaceae</taxon>
        <taxon>Elsinoe</taxon>
    </lineage>
</organism>
<gene>
    <name evidence="2" type="ORF">BDZ85DRAFT_64754</name>
</gene>
<dbReference type="Proteomes" id="UP000799538">
    <property type="component" value="Unassembled WGS sequence"/>
</dbReference>
<name>A0A6A6G017_9PEZI</name>
<proteinExistence type="predicted"/>
<reference evidence="3" key="1">
    <citation type="journal article" date="2020" name="Stud. Mycol.">
        <title>101 Dothideomycetes genomes: A test case for predicting lifestyles and emergence of pathogens.</title>
        <authorList>
            <person name="Haridas S."/>
            <person name="Albert R."/>
            <person name="Binder M."/>
            <person name="Bloem J."/>
            <person name="LaButti K."/>
            <person name="Salamov A."/>
            <person name="Andreopoulos B."/>
            <person name="Baker S."/>
            <person name="Barry K."/>
            <person name="Bills G."/>
            <person name="Bluhm B."/>
            <person name="Cannon C."/>
            <person name="Castanera R."/>
            <person name="Culley D."/>
            <person name="Daum C."/>
            <person name="Ezra D."/>
            <person name="Gonzalez J."/>
            <person name="Henrissat B."/>
            <person name="Kuo A."/>
            <person name="Liang C."/>
            <person name="Lipzen A."/>
            <person name="Lutzoni F."/>
            <person name="Magnuson J."/>
            <person name="Mondo S."/>
            <person name="Nolan M."/>
            <person name="Ohm R."/>
            <person name="Pangilinan J."/>
            <person name="Park H.-J."/>
            <person name="Ramirez L."/>
            <person name="Alfaro M."/>
            <person name="Sun H."/>
            <person name="Tritt A."/>
            <person name="Yoshinaga Y."/>
            <person name="Zwiers L.-H."/>
            <person name="Turgeon B."/>
            <person name="Goodwin S."/>
            <person name="Spatafora J."/>
            <person name="Crous P."/>
            <person name="Grigoriev I."/>
        </authorList>
    </citation>
    <scope>NUCLEOTIDE SEQUENCE [LARGE SCALE GENOMIC DNA]</scope>
    <source>
        <strain evidence="3">CECT 20119</strain>
    </source>
</reference>